<dbReference type="STRING" id="269621.A0A238FKW8"/>
<feature type="compositionally biased region" description="Low complexity" evidence="1">
    <location>
        <begin position="88"/>
        <end position="97"/>
    </location>
</feature>
<dbReference type="GO" id="GO:0072318">
    <property type="term" value="P:clathrin coat disassembly"/>
    <property type="evidence" value="ECO:0007669"/>
    <property type="project" value="TreeGrafter"/>
</dbReference>
<accession>A0A238FKW8</accession>
<feature type="region of interest" description="Disordered" evidence="1">
    <location>
        <begin position="217"/>
        <end position="315"/>
    </location>
</feature>
<feature type="compositionally biased region" description="Low complexity" evidence="1">
    <location>
        <begin position="449"/>
        <end position="459"/>
    </location>
</feature>
<dbReference type="InterPro" id="IPR009060">
    <property type="entry name" value="UBA-like_sf"/>
</dbReference>
<dbReference type="InterPro" id="IPR036869">
    <property type="entry name" value="J_dom_sf"/>
</dbReference>
<dbReference type="GO" id="GO:0031982">
    <property type="term" value="C:vesicle"/>
    <property type="evidence" value="ECO:0007669"/>
    <property type="project" value="TreeGrafter"/>
</dbReference>
<dbReference type="FunFam" id="1.10.287.110:FF:000002">
    <property type="entry name" value="putative tyrosine-protein phosphatase auxilin isoform X2"/>
    <property type="match status" value="1"/>
</dbReference>
<feature type="compositionally biased region" description="Basic and acidic residues" evidence="1">
    <location>
        <begin position="435"/>
        <end position="447"/>
    </location>
</feature>
<dbReference type="SUPFAM" id="SSF46934">
    <property type="entry name" value="UBA-like"/>
    <property type="match status" value="1"/>
</dbReference>
<dbReference type="GO" id="GO:0030276">
    <property type="term" value="F:clathrin binding"/>
    <property type="evidence" value="ECO:0007669"/>
    <property type="project" value="TreeGrafter"/>
</dbReference>
<feature type="compositionally biased region" description="Polar residues" evidence="1">
    <location>
        <begin position="252"/>
        <end position="265"/>
    </location>
</feature>
<dbReference type="Gene3D" id="1.10.287.110">
    <property type="entry name" value="DnaJ domain"/>
    <property type="match status" value="1"/>
</dbReference>
<gene>
    <name evidence="2" type="ORF">BQ2448_4190</name>
</gene>
<feature type="compositionally biased region" description="Low complexity" evidence="1">
    <location>
        <begin position="287"/>
        <end position="302"/>
    </location>
</feature>
<feature type="compositionally biased region" description="Polar residues" evidence="1">
    <location>
        <begin position="159"/>
        <end position="170"/>
    </location>
</feature>
<reference evidence="3" key="1">
    <citation type="submission" date="2016-09" db="EMBL/GenBank/DDBJ databases">
        <authorList>
            <person name="Jeantristanb JTB J.-T."/>
            <person name="Ricardo R."/>
        </authorList>
    </citation>
    <scope>NUCLEOTIDE SEQUENCE [LARGE SCALE GENOMIC DNA]</scope>
</reference>
<feature type="compositionally biased region" description="Polar residues" evidence="1">
    <location>
        <begin position="65"/>
        <end position="85"/>
    </location>
</feature>
<feature type="region of interest" description="Disordered" evidence="1">
    <location>
        <begin position="150"/>
        <end position="176"/>
    </location>
</feature>
<feature type="compositionally biased region" description="Gly residues" evidence="1">
    <location>
        <begin position="503"/>
        <end position="521"/>
    </location>
</feature>
<dbReference type="InterPro" id="IPR011990">
    <property type="entry name" value="TPR-like_helical_dom_sf"/>
</dbReference>
<feature type="region of interest" description="Disordered" evidence="1">
    <location>
        <begin position="848"/>
        <end position="880"/>
    </location>
</feature>
<evidence type="ECO:0000256" key="1">
    <source>
        <dbReference type="SAM" id="MobiDB-lite"/>
    </source>
</evidence>
<evidence type="ECO:0000313" key="3">
    <source>
        <dbReference type="Proteomes" id="UP000198372"/>
    </source>
</evidence>
<keyword evidence="3" id="KW-1185">Reference proteome</keyword>
<sequence>MNDLLDLDLSTPPTQLITSLTGSRLNPQAACGTGKTAFDYLSQAGRPLPSSSSTQSSSPTPSPLYKSQSPSPLAFVQQQQPSLPRSHSPAQAQSPQQGANRTTSADDAFSSLFGSGSASSAMGTASSGSTSRTATTSMFLAEKLATSNAARFGDGGRTNPLNGNPSSSTAGKAASSDPWDFDLLAKATPAAALSKPSSSSSALPPLDPFDLAFETTATAHSTRSPAPRTTAVTKTFDDDHDDDPFGTGISLPGQNRSNTTSTPPTASDDFDLLGAFSQPAAVPKPSPAATQQAPTPQSPASQGPHRRSVSPPPHVLGQIVQMGFSVPQAQAALGATVGPNGEWRVEQALEVLIEQSSGGAQNGDSNRANGPAPISRRRPVALDDEEGPIREAPVGDSGWGSDDEEDARRRERRRREAEMDDDAPPRSTPLPTGRRAREAAARQRDQQAADDSANDAVAAAQRQANELLAQASKIGFSMFKSANAYISAGKAQFQKALDEQRIGGSGGEVGPGEGDASGGAGRRTRQAASTAPPGRPKWWTEEMENELAEEERPSSATMTETSRSMEEPPPTLFHDSEDDEVLPQRSQHPPSQAPVVRTKALSPALSSTAPPVAQAMAAAAAYVSPWRRAKQQAPSAVDAVSMPQAPSLRAGTPTQQRAPALAIARPSYAPRTHVPVSPGDLATLNSFKTKGNDLFKLGRFGDASAEYTQAIDALPSGTLHLVPLLNNRATARLKVGEERLASEDCTLAINILLAPYGGLPKQAGERLAWAALEAEELPSDVNELKLVDQLGKALGKRAKANEANEKWSAAADDWALAFAAGGDVVKAAGGFKIVSDGVARCRKMVSGPTNTASLASSTAPSTTRSAPTLNKASNAPASRPFKPVVQVSGEAVKALKAANQASEAEDDLRLQLKDGVDAKIAAWKGGKEQNLRALIASLDSVLWPELGWKKVGMHELISEGQLKVRYVRAIAKLHPDKLNVQNTTVEQRMIAGLVFAALNDAWNAQKS</sequence>
<dbReference type="Gene3D" id="1.10.8.10">
    <property type="entry name" value="DNA helicase RuvA subunit, C-terminal domain"/>
    <property type="match status" value="1"/>
</dbReference>
<feature type="compositionally biased region" description="Low complexity" evidence="1">
    <location>
        <begin position="47"/>
        <end position="59"/>
    </location>
</feature>
<organism evidence="2 3">
    <name type="scientific">Microbotryum intermedium</name>
    <dbReference type="NCBI Taxonomy" id="269621"/>
    <lineage>
        <taxon>Eukaryota</taxon>
        <taxon>Fungi</taxon>
        <taxon>Dikarya</taxon>
        <taxon>Basidiomycota</taxon>
        <taxon>Pucciniomycotina</taxon>
        <taxon>Microbotryomycetes</taxon>
        <taxon>Microbotryales</taxon>
        <taxon>Microbotryaceae</taxon>
        <taxon>Microbotryum</taxon>
    </lineage>
</organism>
<dbReference type="Gene3D" id="1.25.40.10">
    <property type="entry name" value="Tetratricopeptide repeat domain"/>
    <property type="match status" value="1"/>
</dbReference>
<feature type="region of interest" description="Disordered" evidence="1">
    <location>
        <begin position="501"/>
        <end position="601"/>
    </location>
</feature>
<feature type="compositionally biased region" description="Low complexity" evidence="1">
    <location>
        <begin position="851"/>
        <end position="869"/>
    </location>
</feature>
<dbReference type="SUPFAM" id="SSF48452">
    <property type="entry name" value="TPR-like"/>
    <property type="match status" value="1"/>
</dbReference>
<dbReference type="Proteomes" id="UP000198372">
    <property type="component" value="Unassembled WGS sequence"/>
</dbReference>
<feature type="compositionally biased region" description="Basic and acidic residues" evidence="1">
    <location>
        <begin position="406"/>
        <end position="417"/>
    </location>
</feature>
<proteinExistence type="predicted"/>
<dbReference type="OrthoDB" id="1717591at2759"/>
<evidence type="ECO:0000313" key="2">
    <source>
        <dbReference type="EMBL" id="SCV72653.1"/>
    </source>
</evidence>
<dbReference type="AlphaFoldDB" id="A0A238FKW8"/>
<protein>
    <submittedName>
        <fullName evidence="2">BQ2448_4190 protein</fullName>
    </submittedName>
</protein>
<dbReference type="PANTHER" id="PTHR23172">
    <property type="entry name" value="AUXILIN/CYCLIN G-ASSOCIATED KINASE-RELATED"/>
    <property type="match status" value="1"/>
</dbReference>
<feature type="region of interest" description="Disordered" evidence="1">
    <location>
        <begin position="356"/>
        <end position="459"/>
    </location>
</feature>
<dbReference type="GO" id="GO:0005737">
    <property type="term" value="C:cytoplasm"/>
    <property type="evidence" value="ECO:0007669"/>
    <property type="project" value="TreeGrafter"/>
</dbReference>
<dbReference type="GO" id="GO:0072583">
    <property type="term" value="P:clathrin-dependent endocytosis"/>
    <property type="evidence" value="ECO:0007669"/>
    <property type="project" value="TreeGrafter"/>
</dbReference>
<dbReference type="PANTHER" id="PTHR23172:SF19">
    <property type="entry name" value="J DOMAIN-CONTAINING PROTEIN"/>
    <property type="match status" value="1"/>
</dbReference>
<dbReference type="EMBL" id="FMSP01000009">
    <property type="protein sequence ID" value="SCV72653.1"/>
    <property type="molecule type" value="Genomic_DNA"/>
</dbReference>
<feature type="region of interest" description="Disordered" evidence="1">
    <location>
        <begin position="42"/>
        <end position="111"/>
    </location>
</feature>
<feature type="compositionally biased region" description="Polar residues" evidence="1">
    <location>
        <begin position="356"/>
        <end position="368"/>
    </location>
</feature>
<dbReference type="SUPFAM" id="SSF46565">
    <property type="entry name" value="Chaperone J-domain"/>
    <property type="match status" value="1"/>
</dbReference>
<name>A0A238FKW8_9BASI</name>